<evidence type="ECO:0000256" key="1">
    <source>
        <dbReference type="ARBA" id="ARBA00022729"/>
    </source>
</evidence>
<dbReference type="Proteomes" id="UP000272015">
    <property type="component" value="Unassembled WGS sequence"/>
</dbReference>
<dbReference type="SUPFAM" id="SSF69318">
    <property type="entry name" value="Integrin alpha N-terminal domain"/>
    <property type="match status" value="1"/>
</dbReference>
<feature type="non-terminal residue" evidence="2">
    <location>
        <position position="1"/>
    </location>
</feature>
<dbReference type="RefSeq" id="WP_147364512.1">
    <property type="nucleotide sequence ID" value="NZ_QZVS01000079.1"/>
</dbReference>
<comment type="caution">
    <text evidence="2">The sequence shown here is derived from an EMBL/GenBank/DDBJ whole genome shotgun (WGS) entry which is preliminary data.</text>
</comment>
<dbReference type="Pfam" id="PF13517">
    <property type="entry name" value="FG-GAP_3"/>
    <property type="match status" value="1"/>
</dbReference>
<dbReference type="Gene3D" id="2.40.128.340">
    <property type="match status" value="1"/>
</dbReference>
<keyword evidence="1" id="KW-0732">Signal</keyword>
<sequence>FDAGGWRVEKHPRFLADLTGDRRADIVGFGDAAVWVSRNNGNGTFQGPVNVVDNFAYDAGGWRVEKHPRVLADVSGDGKADIVGFGNAGVWVTLS</sequence>
<reference evidence="2 3" key="1">
    <citation type="submission" date="2018-09" db="EMBL/GenBank/DDBJ databases">
        <title>Novel species of Cryobacterium.</title>
        <authorList>
            <person name="Liu Q."/>
            <person name="Xin Y.-H."/>
        </authorList>
    </citation>
    <scope>NUCLEOTIDE SEQUENCE [LARGE SCALE GENOMIC DNA]</scope>
    <source>
        <strain evidence="2 3">Hh39</strain>
    </source>
</reference>
<dbReference type="InterPro" id="IPR013517">
    <property type="entry name" value="FG-GAP"/>
</dbReference>
<accession>A0A3A5MFJ7</accession>
<gene>
    <name evidence="2" type="ORF">D6T64_09130</name>
</gene>
<evidence type="ECO:0000313" key="2">
    <source>
        <dbReference type="EMBL" id="RJT88940.1"/>
    </source>
</evidence>
<dbReference type="InterPro" id="IPR028994">
    <property type="entry name" value="Integrin_alpha_N"/>
</dbReference>
<proteinExistence type="predicted"/>
<name>A0A3A5MFJ7_9MICO</name>
<organism evidence="2 3">
    <name type="scientific">Cryobacterium melibiosiphilum</name>
    <dbReference type="NCBI Taxonomy" id="995039"/>
    <lineage>
        <taxon>Bacteria</taxon>
        <taxon>Bacillati</taxon>
        <taxon>Actinomycetota</taxon>
        <taxon>Actinomycetes</taxon>
        <taxon>Micrococcales</taxon>
        <taxon>Microbacteriaceae</taxon>
        <taxon>Cryobacterium</taxon>
    </lineage>
</organism>
<protein>
    <submittedName>
        <fullName evidence="2">VCBS repeat-containing protein</fullName>
    </submittedName>
</protein>
<dbReference type="EMBL" id="QZVS01000079">
    <property type="protein sequence ID" value="RJT88940.1"/>
    <property type="molecule type" value="Genomic_DNA"/>
</dbReference>
<evidence type="ECO:0000313" key="3">
    <source>
        <dbReference type="Proteomes" id="UP000272015"/>
    </source>
</evidence>
<keyword evidence="3" id="KW-1185">Reference proteome</keyword>
<dbReference type="AlphaFoldDB" id="A0A3A5MFJ7"/>